<dbReference type="Proteomes" id="UP001595776">
    <property type="component" value="Unassembled WGS sequence"/>
</dbReference>
<keyword evidence="2" id="KW-1185">Reference proteome</keyword>
<comment type="caution">
    <text evidence="1">The sequence shown here is derived from an EMBL/GenBank/DDBJ whole genome shotgun (WGS) entry which is preliminary data.</text>
</comment>
<dbReference type="Gene3D" id="3.40.1230.10">
    <property type="entry name" value="MTH938-like"/>
    <property type="match status" value="1"/>
</dbReference>
<dbReference type="Pfam" id="PF04430">
    <property type="entry name" value="DUF498"/>
    <property type="match status" value="1"/>
</dbReference>
<proteinExistence type="predicted"/>
<organism evidence="1 2">
    <name type="scientific">Kordiimonas lipolytica</name>
    <dbReference type="NCBI Taxonomy" id="1662421"/>
    <lineage>
        <taxon>Bacteria</taxon>
        <taxon>Pseudomonadati</taxon>
        <taxon>Pseudomonadota</taxon>
        <taxon>Alphaproteobacteria</taxon>
        <taxon>Kordiimonadales</taxon>
        <taxon>Kordiimonadaceae</taxon>
        <taxon>Kordiimonas</taxon>
    </lineage>
</organism>
<dbReference type="EMBL" id="JBHSCR010000002">
    <property type="protein sequence ID" value="MFC4346918.1"/>
    <property type="molecule type" value="Genomic_DNA"/>
</dbReference>
<evidence type="ECO:0000313" key="2">
    <source>
        <dbReference type="Proteomes" id="UP001595776"/>
    </source>
</evidence>
<accession>A0ABV8U8W0</accession>
<dbReference type="InterPro" id="IPR007523">
    <property type="entry name" value="NDUFAF3/AAMDC"/>
</dbReference>
<name>A0ABV8U8W0_9PROT</name>
<protein>
    <submittedName>
        <fullName evidence="1">Mth938-like domain-containing protein</fullName>
    </submittedName>
</protein>
<evidence type="ECO:0000313" key="1">
    <source>
        <dbReference type="EMBL" id="MFC4346918.1"/>
    </source>
</evidence>
<reference evidence="2" key="1">
    <citation type="journal article" date="2019" name="Int. J. Syst. Evol. Microbiol.">
        <title>The Global Catalogue of Microorganisms (GCM) 10K type strain sequencing project: providing services to taxonomists for standard genome sequencing and annotation.</title>
        <authorList>
            <consortium name="The Broad Institute Genomics Platform"/>
            <consortium name="The Broad Institute Genome Sequencing Center for Infectious Disease"/>
            <person name="Wu L."/>
            <person name="Ma J."/>
        </authorList>
    </citation>
    <scope>NUCLEOTIDE SEQUENCE [LARGE SCALE GENOMIC DNA]</scope>
    <source>
        <strain evidence="2">CGMCC 1.15304</strain>
    </source>
</reference>
<dbReference type="PANTHER" id="PTHR21192:SF2">
    <property type="entry name" value="NADH DEHYDROGENASE [UBIQUINONE] 1 ALPHA SUBCOMPLEX ASSEMBLY FACTOR 3"/>
    <property type="match status" value="1"/>
</dbReference>
<dbReference type="PANTHER" id="PTHR21192">
    <property type="entry name" value="NUCLEAR PROTEIN E3-3"/>
    <property type="match status" value="1"/>
</dbReference>
<dbReference type="SUPFAM" id="SSF64076">
    <property type="entry name" value="MTH938-like"/>
    <property type="match status" value="1"/>
</dbReference>
<sequence>MADKIRQSGFIMEQQADEDLLLIEAYGDGGFRLMERRVEGGVLVLPTGFYPMDAETLADLTPAHFSKIVDEAPRPEIVLVGTGAKMQLLPAAIREHLEAANIGYDIMDTGAAARTYNVLLMEQRRVACVLLPVD</sequence>
<dbReference type="CDD" id="cd00248">
    <property type="entry name" value="Mth938-like"/>
    <property type="match status" value="1"/>
</dbReference>
<dbReference type="InterPro" id="IPR036748">
    <property type="entry name" value="MTH938-like_sf"/>
</dbReference>
<gene>
    <name evidence="1" type="ORF">ACFO5Q_03580</name>
</gene>
<dbReference type="RefSeq" id="WP_197421066.1">
    <property type="nucleotide sequence ID" value="NZ_JBHSCR010000002.1"/>
</dbReference>